<evidence type="ECO:0000256" key="4">
    <source>
        <dbReference type="ARBA" id="ARBA00023186"/>
    </source>
</evidence>
<dbReference type="PANTHER" id="PTHR11528">
    <property type="entry name" value="HEAT SHOCK PROTEIN 90 FAMILY MEMBER"/>
    <property type="match status" value="1"/>
</dbReference>
<dbReference type="InterPro" id="IPR020568">
    <property type="entry name" value="Ribosomal_Su5_D2-typ_SF"/>
</dbReference>
<feature type="binding site" evidence="5">
    <location>
        <position position="183"/>
    </location>
    <ligand>
        <name>ATP</name>
        <dbReference type="ChEBI" id="CHEBI:30616"/>
    </ligand>
</feature>
<evidence type="ECO:0000256" key="5">
    <source>
        <dbReference type="PIRSR" id="PIRSR002583-1"/>
    </source>
</evidence>
<gene>
    <name evidence="8" type="ORF">AB1Y20_002618</name>
</gene>
<accession>A0AB34JB56</accession>
<dbReference type="AlphaFoldDB" id="A0AB34JB56"/>
<dbReference type="SUPFAM" id="SSF55874">
    <property type="entry name" value="ATPase domain of HSP90 chaperone/DNA topoisomerase II/histidine kinase"/>
    <property type="match status" value="1"/>
</dbReference>
<dbReference type="Gene3D" id="3.40.50.11260">
    <property type="match status" value="1"/>
</dbReference>
<feature type="binding site" evidence="5">
    <location>
        <position position="137"/>
    </location>
    <ligand>
        <name>ATP</name>
        <dbReference type="ChEBI" id="CHEBI:30616"/>
    </ligand>
</feature>
<dbReference type="PROSITE" id="PS00298">
    <property type="entry name" value="HSP90"/>
    <property type="match status" value="1"/>
</dbReference>
<keyword evidence="2 5" id="KW-0547">Nucleotide-binding</keyword>
<name>A0AB34JB56_PRYPA</name>
<organism evidence="8 9">
    <name type="scientific">Prymnesium parvum</name>
    <name type="common">Toxic golden alga</name>
    <dbReference type="NCBI Taxonomy" id="97485"/>
    <lineage>
        <taxon>Eukaryota</taxon>
        <taxon>Haptista</taxon>
        <taxon>Haptophyta</taxon>
        <taxon>Prymnesiophyceae</taxon>
        <taxon>Prymnesiales</taxon>
        <taxon>Prymnesiaceae</taxon>
        <taxon>Prymnesium</taxon>
    </lineage>
</organism>
<comment type="caution">
    <text evidence="8">The sequence shown here is derived from an EMBL/GenBank/DDBJ whole genome shotgun (WGS) entry which is preliminary data.</text>
</comment>
<dbReference type="InterPro" id="IPR003594">
    <property type="entry name" value="HATPase_dom"/>
</dbReference>
<evidence type="ECO:0000256" key="2">
    <source>
        <dbReference type="ARBA" id="ARBA00022741"/>
    </source>
</evidence>
<proteinExistence type="inferred from homology"/>
<dbReference type="InterPro" id="IPR020575">
    <property type="entry name" value="Hsp90_N"/>
</dbReference>
<dbReference type="CDD" id="cd16927">
    <property type="entry name" value="HATPase_Hsp90-like"/>
    <property type="match status" value="1"/>
</dbReference>
<dbReference type="InterPro" id="IPR001404">
    <property type="entry name" value="Hsp90_fam"/>
</dbReference>
<comment type="similarity">
    <text evidence="1">Belongs to the heat shock protein 90 family.</text>
</comment>
<evidence type="ECO:0000313" key="8">
    <source>
        <dbReference type="EMBL" id="KAL1516005.1"/>
    </source>
</evidence>
<keyword evidence="4" id="KW-0143">Chaperone</keyword>
<dbReference type="Gene3D" id="3.30.230.80">
    <property type="match status" value="1"/>
</dbReference>
<dbReference type="PRINTS" id="PR00775">
    <property type="entry name" value="HEATSHOCK90"/>
</dbReference>
<evidence type="ECO:0000256" key="3">
    <source>
        <dbReference type="ARBA" id="ARBA00022840"/>
    </source>
</evidence>
<feature type="binding site" evidence="5">
    <location>
        <position position="178"/>
    </location>
    <ligand>
        <name>ATP</name>
        <dbReference type="ChEBI" id="CHEBI:30616"/>
    </ligand>
</feature>
<dbReference type="GO" id="GO:0016887">
    <property type="term" value="F:ATP hydrolysis activity"/>
    <property type="evidence" value="ECO:0007669"/>
    <property type="project" value="InterPro"/>
</dbReference>
<feature type="binding site" evidence="5">
    <location>
        <position position="191"/>
    </location>
    <ligand>
        <name>ATP</name>
        <dbReference type="ChEBI" id="CHEBI:30616"/>
    </ligand>
</feature>
<dbReference type="GO" id="GO:0051082">
    <property type="term" value="F:unfolded protein binding"/>
    <property type="evidence" value="ECO:0007669"/>
    <property type="project" value="InterPro"/>
</dbReference>
<dbReference type="Pfam" id="PF00183">
    <property type="entry name" value="HSP90"/>
    <property type="match status" value="1"/>
</dbReference>
<feature type="domain" description="Histidine kinase/HSP90-like ATPase" evidence="7">
    <location>
        <begin position="126"/>
        <end position="281"/>
    </location>
</feature>
<dbReference type="InterPro" id="IPR019805">
    <property type="entry name" value="Heat_shock_protein_90_CS"/>
</dbReference>
<dbReference type="HAMAP" id="MF_00505">
    <property type="entry name" value="HSP90"/>
    <property type="match status" value="1"/>
</dbReference>
<dbReference type="NCBIfam" id="NF003555">
    <property type="entry name" value="PRK05218.1"/>
    <property type="match status" value="1"/>
</dbReference>
<dbReference type="InterPro" id="IPR036890">
    <property type="entry name" value="HATPase_C_sf"/>
</dbReference>
<feature type="region of interest" description="Disordered" evidence="6">
    <location>
        <begin position="787"/>
        <end position="814"/>
    </location>
</feature>
<feature type="region of interest" description="Disordered" evidence="6">
    <location>
        <begin position="1"/>
        <end position="23"/>
    </location>
</feature>
<feature type="binding site" evidence="5">
    <location>
        <position position="133"/>
    </location>
    <ligand>
        <name>ATP</name>
        <dbReference type="ChEBI" id="CHEBI:30616"/>
    </ligand>
</feature>
<dbReference type="SUPFAM" id="SSF110942">
    <property type="entry name" value="HSP90 C-terminal domain"/>
    <property type="match status" value="1"/>
</dbReference>
<reference evidence="8 9" key="1">
    <citation type="journal article" date="2024" name="Science">
        <title>Giant polyketide synthase enzymes in the biosynthesis of giant marine polyether toxins.</title>
        <authorList>
            <person name="Fallon T.R."/>
            <person name="Shende V.V."/>
            <person name="Wierzbicki I.H."/>
            <person name="Pendleton A.L."/>
            <person name="Watervoot N.F."/>
            <person name="Auber R.P."/>
            <person name="Gonzalez D.J."/>
            <person name="Wisecaver J.H."/>
            <person name="Moore B.S."/>
        </authorList>
    </citation>
    <scope>NUCLEOTIDE SEQUENCE [LARGE SCALE GENOMIC DNA]</scope>
    <source>
        <strain evidence="8 9">12B1</strain>
    </source>
</reference>
<dbReference type="SUPFAM" id="SSF54211">
    <property type="entry name" value="Ribosomal protein S5 domain 2-like"/>
    <property type="match status" value="1"/>
</dbReference>
<dbReference type="InterPro" id="IPR037196">
    <property type="entry name" value="HSP90_C"/>
</dbReference>
<dbReference type="GO" id="GO:0005524">
    <property type="term" value="F:ATP binding"/>
    <property type="evidence" value="ECO:0007669"/>
    <property type="project" value="UniProtKB-KW"/>
</dbReference>
<sequence length="814" mass="89770">MGGWEEGLGSSSSGPSLHLHPPLSSPLSPLPSMQLILLLSLVASSSAAILARPWSPSRATVDAAVATHRSLVWSGTRTHLAAASFTRPSSIAMTETVVEEATAETYEFEAEVSKVMDIIINSLYSDKDIFLRELISNASDACDKKRFLSITDDGSEGSYNGRIRLFMDKEKSLLTIEDNGVGMTKKELQTNLGKIAQSGTKMFTEALGTGADATNLIGQFGVGFYSAFLVADKVTVVTKAQGEPQLRWESKAANKYTIAEDNSEPIEGSGTRLILTLKEDADKYLDNYTIRDMLKRYSEFISFPIELWTEKTEYDTVPDPDAEVKEGEEPPTKTVPRTTNVWETVNVAKPLWMRNPKDVSDDEYNEFYKTTFKAYDTPDAHVHFSLEGQVEFRAMLFCPSTVPWELSQDMFNDKVHPMKLFVKRVFISDKFEEQLLPRWLSFLKGMVDSEDLPLNVSREILQKSKVLSIISKRLVRKALDMFDEIQKDEEKFARFVTNFGRYIKVGVIEDQDNKDTLLKFASFASSESNDKTGTTLPDYVKRMKEGQKQIYYISGSSKAAASQSPVLERLKSKGYEVLFALDQIDEIALQGVGKFKDFDVIDASKENADLGEKSEEEKKQEEAAKEDLKPTCDFIKKVLQSTVDRVEVSSRLTASPSALVQPQWGMSPQMQRFMKAQAAAAGNDDMMGGMGMSPNLEINPTHPVVLKLKDMVASGASTAAAEQYAQLLHEVAVVSSGYEIADPGAFAKRITALMADGEAGLAALSVSAPAPAPSKAEEMLTVEADIQEGGEVEVELPEDSKKADDSKPVNPDVA</sequence>
<feature type="binding site" evidence="5">
    <location>
        <begin position="219"/>
        <end position="224"/>
    </location>
    <ligand>
        <name>ATP</name>
        <dbReference type="ChEBI" id="CHEBI:30616"/>
    </ligand>
</feature>
<dbReference type="EMBL" id="JBGBPQ010000011">
    <property type="protein sequence ID" value="KAL1516005.1"/>
    <property type="molecule type" value="Genomic_DNA"/>
</dbReference>
<keyword evidence="9" id="KW-1185">Reference proteome</keyword>
<evidence type="ECO:0000259" key="7">
    <source>
        <dbReference type="SMART" id="SM00387"/>
    </source>
</evidence>
<feature type="compositionally biased region" description="Low complexity" evidence="6">
    <location>
        <begin position="8"/>
        <end position="23"/>
    </location>
</feature>
<dbReference type="SMART" id="SM00387">
    <property type="entry name" value="HATPase_c"/>
    <property type="match status" value="1"/>
</dbReference>
<feature type="binding site" evidence="5">
    <location>
        <begin position="198"/>
        <end position="199"/>
    </location>
    <ligand>
        <name>ATP</name>
        <dbReference type="ChEBI" id="CHEBI:30616"/>
    </ligand>
</feature>
<protein>
    <recommendedName>
        <fullName evidence="7">Histidine kinase/HSP90-like ATPase domain-containing protein</fullName>
    </recommendedName>
</protein>
<feature type="binding site" evidence="5">
    <location>
        <position position="458"/>
    </location>
    <ligand>
        <name>ATP</name>
        <dbReference type="ChEBI" id="CHEBI:30616"/>
    </ligand>
</feature>
<feature type="compositionally biased region" description="Acidic residues" evidence="6">
    <location>
        <begin position="787"/>
        <end position="797"/>
    </location>
</feature>
<dbReference type="Pfam" id="PF13589">
    <property type="entry name" value="HATPase_c_3"/>
    <property type="match status" value="1"/>
</dbReference>
<dbReference type="Proteomes" id="UP001515480">
    <property type="component" value="Unassembled WGS sequence"/>
</dbReference>
<dbReference type="GO" id="GO:0140662">
    <property type="term" value="F:ATP-dependent protein folding chaperone"/>
    <property type="evidence" value="ECO:0007669"/>
    <property type="project" value="InterPro"/>
</dbReference>
<keyword evidence="3 5" id="KW-0067">ATP-binding</keyword>
<evidence type="ECO:0000256" key="6">
    <source>
        <dbReference type="SAM" id="MobiDB-lite"/>
    </source>
</evidence>
<feature type="compositionally biased region" description="Basic and acidic residues" evidence="6">
    <location>
        <begin position="798"/>
        <end position="807"/>
    </location>
</feature>
<evidence type="ECO:0000313" key="9">
    <source>
        <dbReference type="Proteomes" id="UP001515480"/>
    </source>
</evidence>
<dbReference type="PIRSF" id="PIRSF002583">
    <property type="entry name" value="Hsp90"/>
    <property type="match status" value="1"/>
</dbReference>
<evidence type="ECO:0000256" key="1">
    <source>
        <dbReference type="ARBA" id="ARBA00008239"/>
    </source>
</evidence>
<feature type="binding site" evidence="5">
    <location>
        <position position="271"/>
    </location>
    <ligand>
        <name>ATP</name>
        <dbReference type="ChEBI" id="CHEBI:30616"/>
    </ligand>
</feature>
<dbReference type="FunFam" id="3.30.565.10:FF:000005">
    <property type="entry name" value="Heat shock protein 90"/>
    <property type="match status" value="1"/>
</dbReference>
<dbReference type="Gene3D" id="1.20.120.790">
    <property type="entry name" value="Heat shock protein 90, C-terminal domain"/>
    <property type="match status" value="1"/>
</dbReference>
<dbReference type="Gene3D" id="3.30.565.10">
    <property type="entry name" value="Histidine kinase-like ATPase, C-terminal domain"/>
    <property type="match status" value="1"/>
</dbReference>